<proteinExistence type="predicted"/>
<comment type="caution">
    <text evidence="2">The sequence shown here is derived from an EMBL/GenBank/DDBJ whole genome shotgun (WGS) entry which is preliminary data.</text>
</comment>
<dbReference type="Proteomes" id="UP001227543">
    <property type="component" value="Unassembled WGS sequence"/>
</dbReference>
<feature type="region of interest" description="Disordered" evidence="1">
    <location>
        <begin position="1"/>
        <end position="40"/>
    </location>
</feature>
<protein>
    <submittedName>
        <fullName evidence="2">Uncharacterized protein</fullName>
    </submittedName>
</protein>
<gene>
    <name evidence="2" type="ORF">CTAM01_11661</name>
</gene>
<evidence type="ECO:0000313" key="3">
    <source>
        <dbReference type="Proteomes" id="UP001227543"/>
    </source>
</evidence>
<name>A0ABQ9QWY9_9PEZI</name>
<dbReference type="GeneID" id="85411910"/>
<organism evidence="2 3">
    <name type="scientific">Colletotrichum tamarilloi</name>
    <dbReference type="NCBI Taxonomy" id="1209934"/>
    <lineage>
        <taxon>Eukaryota</taxon>
        <taxon>Fungi</taxon>
        <taxon>Dikarya</taxon>
        <taxon>Ascomycota</taxon>
        <taxon>Pezizomycotina</taxon>
        <taxon>Sordariomycetes</taxon>
        <taxon>Hypocreomycetidae</taxon>
        <taxon>Glomerellales</taxon>
        <taxon>Glomerellaceae</taxon>
        <taxon>Colletotrichum</taxon>
        <taxon>Colletotrichum acutatum species complex</taxon>
    </lineage>
</organism>
<sequence>MTRHQMAPAVAPLGPVANPFHLKHQLASPEKSHQSAEPCR</sequence>
<accession>A0ABQ9QWY9</accession>
<evidence type="ECO:0000256" key="1">
    <source>
        <dbReference type="SAM" id="MobiDB-lite"/>
    </source>
</evidence>
<feature type="compositionally biased region" description="Basic and acidic residues" evidence="1">
    <location>
        <begin position="30"/>
        <end position="40"/>
    </location>
</feature>
<dbReference type="EMBL" id="MLFU01000064">
    <property type="protein sequence ID" value="KAK1487815.1"/>
    <property type="molecule type" value="Genomic_DNA"/>
</dbReference>
<keyword evidence="3" id="KW-1185">Reference proteome</keyword>
<reference evidence="2 3" key="1">
    <citation type="submission" date="2016-10" db="EMBL/GenBank/DDBJ databases">
        <title>The genome sequence of Colletotrichum fioriniae PJ7.</title>
        <authorList>
            <person name="Baroncelli R."/>
        </authorList>
    </citation>
    <scope>NUCLEOTIDE SEQUENCE [LARGE SCALE GENOMIC DNA]</scope>
    <source>
        <strain evidence="2 3">Tom-12</strain>
    </source>
</reference>
<evidence type="ECO:0000313" key="2">
    <source>
        <dbReference type="EMBL" id="KAK1487815.1"/>
    </source>
</evidence>
<dbReference type="RefSeq" id="XP_060377713.1">
    <property type="nucleotide sequence ID" value="XM_060527672.1"/>
</dbReference>